<evidence type="ECO:0000313" key="2">
    <source>
        <dbReference type="Proteomes" id="UP000233276"/>
    </source>
</evidence>
<dbReference type="Proteomes" id="UP000233276">
    <property type="component" value="Chromosome"/>
</dbReference>
<name>A0A134DEE4_9MICO</name>
<dbReference type="RefSeq" id="WP_061782416.1">
    <property type="nucleotide sequence ID" value="NZ_CP025299.1"/>
</dbReference>
<evidence type="ECO:0000313" key="1">
    <source>
        <dbReference type="EMBL" id="AUG28248.1"/>
    </source>
</evidence>
<accession>A0A134DEE4</accession>
<gene>
    <name evidence="1" type="ORF">CXR34_01410</name>
</gene>
<dbReference type="KEGG" id="mhos:CXR34_01410"/>
<proteinExistence type="predicted"/>
<protein>
    <submittedName>
        <fullName evidence="1">Uncharacterized protein</fullName>
    </submittedName>
</protein>
<reference evidence="1 2" key="1">
    <citation type="submission" date="2017-12" db="EMBL/GenBank/DDBJ databases">
        <title>Isolation and characterization of estrogens degradatiion strain Microbacterium hominis SJTG1.</title>
        <authorList>
            <person name="Xiong W."/>
            <person name="Yin C."/>
            <person name="Zheng D."/>
            <person name="Liang R."/>
        </authorList>
    </citation>
    <scope>NUCLEOTIDE SEQUENCE [LARGE SCALE GENOMIC DNA]</scope>
    <source>
        <strain evidence="1 2">SJTG1</strain>
    </source>
</reference>
<dbReference type="PROSITE" id="PS51257">
    <property type="entry name" value="PROKAR_LIPOPROTEIN"/>
    <property type="match status" value="1"/>
</dbReference>
<sequence length="299" mass="32412">MTSRSASVILLAIVGMAALSGCSPTSPQTEDDWGEVSIADYSHVTARLNYETGTVEMPLDAVRAVTPEVANKSRRAIWAVTDACMAEHGHPRVSADVSWPAIAPDEDRLYGRWSTALASRFGAVPSPDTLEGFRIDTVARGVAYNSQLTPCWDGMQEVLAPELTFIESSTNVDYQVYRQAARATLDSPEGKAALQKRTTCMENEGVVVDPETSMPSSDYGTGERADETMVRVAVVAAQCSEQTGAIQELYDLTARYQAAYIDQREAQFVALEEHATAVEARLDEVLRDPDAAWASRPAG</sequence>
<dbReference type="OrthoDB" id="5119598at2"/>
<organism evidence="1 2">
    <name type="scientific">Microbacterium hominis</name>
    <dbReference type="NCBI Taxonomy" id="162426"/>
    <lineage>
        <taxon>Bacteria</taxon>
        <taxon>Bacillati</taxon>
        <taxon>Actinomycetota</taxon>
        <taxon>Actinomycetes</taxon>
        <taxon>Micrococcales</taxon>
        <taxon>Microbacteriaceae</taxon>
        <taxon>Microbacterium</taxon>
    </lineage>
</organism>
<dbReference type="EMBL" id="CP025299">
    <property type="protein sequence ID" value="AUG28248.1"/>
    <property type="molecule type" value="Genomic_DNA"/>
</dbReference>
<dbReference type="AlphaFoldDB" id="A0A134DEE4"/>